<feature type="chain" id="PRO_5031387912" evidence="2">
    <location>
        <begin position="25"/>
        <end position="113"/>
    </location>
</feature>
<dbReference type="EMBL" id="VZDO01000004">
    <property type="protein sequence ID" value="KAB0680921.1"/>
    <property type="molecule type" value="Genomic_DNA"/>
</dbReference>
<sequence length="113" mass="12161">MTTRKLIVLGALLACLGSAEAVLAQTYEAPAPVQQQTPAQRDAANRNRIKALKSRIAAEENRRPPSVRRTEQGAPSTSAEELIRNGGLPTAGLRGRSIPIVGQNNRTQLVPQR</sequence>
<reference evidence="3 4" key="1">
    <citation type="submission" date="2019-09" db="EMBL/GenBank/DDBJ databases">
        <title>YIM 132180 draft genome.</title>
        <authorList>
            <person name="Zhang K."/>
        </authorList>
    </citation>
    <scope>NUCLEOTIDE SEQUENCE [LARGE SCALE GENOMIC DNA]</scope>
    <source>
        <strain evidence="3 4">YIM 132180</strain>
    </source>
</reference>
<dbReference type="RefSeq" id="WP_150969099.1">
    <property type="nucleotide sequence ID" value="NZ_VZDO01000004.1"/>
</dbReference>
<evidence type="ECO:0000313" key="3">
    <source>
        <dbReference type="EMBL" id="KAB0680921.1"/>
    </source>
</evidence>
<feature type="signal peptide" evidence="2">
    <location>
        <begin position="1"/>
        <end position="24"/>
    </location>
</feature>
<evidence type="ECO:0000256" key="2">
    <source>
        <dbReference type="SAM" id="SignalP"/>
    </source>
</evidence>
<evidence type="ECO:0000313" key="4">
    <source>
        <dbReference type="Proteomes" id="UP000432089"/>
    </source>
</evidence>
<dbReference type="Proteomes" id="UP000432089">
    <property type="component" value="Unassembled WGS sequence"/>
</dbReference>
<accession>A0A7V7PR13</accession>
<dbReference type="AlphaFoldDB" id="A0A7V7PR13"/>
<feature type="compositionally biased region" description="Basic and acidic residues" evidence="1">
    <location>
        <begin position="56"/>
        <end position="71"/>
    </location>
</feature>
<comment type="caution">
    <text evidence="3">The sequence shown here is derived from an EMBL/GenBank/DDBJ whole genome shotgun (WGS) entry which is preliminary data.</text>
</comment>
<protein>
    <submittedName>
        <fullName evidence="3">Uncharacterized protein</fullName>
    </submittedName>
</protein>
<keyword evidence="2" id="KW-0732">Signal</keyword>
<feature type="region of interest" description="Disordered" evidence="1">
    <location>
        <begin position="54"/>
        <end position="113"/>
    </location>
</feature>
<organism evidence="3 4">
    <name type="scientific">Plantimonas leprariae</name>
    <dbReference type="NCBI Taxonomy" id="2615207"/>
    <lineage>
        <taxon>Bacteria</taxon>
        <taxon>Pseudomonadati</taxon>
        <taxon>Pseudomonadota</taxon>
        <taxon>Alphaproteobacteria</taxon>
        <taxon>Hyphomicrobiales</taxon>
        <taxon>Aurantimonadaceae</taxon>
        <taxon>Plantimonas</taxon>
    </lineage>
</organism>
<keyword evidence="4" id="KW-1185">Reference proteome</keyword>
<name>A0A7V7PR13_9HYPH</name>
<gene>
    <name evidence="3" type="ORF">F6X38_08045</name>
</gene>
<feature type="compositionally biased region" description="Polar residues" evidence="1">
    <location>
        <begin position="102"/>
        <end position="113"/>
    </location>
</feature>
<proteinExistence type="predicted"/>
<evidence type="ECO:0000256" key="1">
    <source>
        <dbReference type="SAM" id="MobiDB-lite"/>
    </source>
</evidence>